<evidence type="ECO:0000256" key="6">
    <source>
        <dbReference type="ARBA" id="ARBA00023242"/>
    </source>
</evidence>
<dbReference type="PROSITE" id="PS50048">
    <property type="entry name" value="ZN2_CY6_FUNGAL_2"/>
    <property type="match status" value="1"/>
</dbReference>
<dbReference type="InterPro" id="IPR052360">
    <property type="entry name" value="Transcr_Regulatory_Proteins"/>
</dbReference>
<evidence type="ECO:0000313" key="11">
    <source>
        <dbReference type="Proteomes" id="UP000661280"/>
    </source>
</evidence>
<evidence type="ECO:0000313" key="10">
    <source>
        <dbReference type="Proteomes" id="UP000075230"/>
    </source>
</evidence>
<dbReference type="GeneID" id="64964019"/>
<evidence type="ECO:0000259" key="7">
    <source>
        <dbReference type="PROSITE" id="PS50048"/>
    </source>
</evidence>
<dbReference type="PANTHER" id="PTHR36206">
    <property type="entry name" value="ASPERCRYPTIN BIOSYNTHESIS CLUSTER-SPECIFIC TRANSCRIPTION REGULATOR ATNN-RELATED"/>
    <property type="match status" value="1"/>
</dbReference>
<dbReference type="AlphaFoldDB" id="A0A146FXQ7"/>
<dbReference type="EMBL" id="BCWF01000032">
    <property type="protein sequence ID" value="GAT30128.1"/>
    <property type="molecule type" value="Genomic_DNA"/>
</dbReference>
<feature type="domain" description="Zn(2)-C6 fungal-type" evidence="7">
    <location>
        <begin position="22"/>
        <end position="52"/>
    </location>
</feature>
<dbReference type="InterPro" id="IPR036864">
    <property type="entry name" value="Zn2-C6_fun-type_DNA-bd_sf"/>
</dbReference>
<dbReference type="SMART" id="SM00066">
    <property type="entry name" value="GAL4"/>
    <property type="match status" value="1"/>
</dbReference>
<gene>
    <name evidence="8" type="ORF">AKAW2_60962S</name>
    <name evidence="9" type="ORF">RIB2604_03301000</name>
</gene>
<reference evidence="9 10" key="1">
    <citation type="journal article" date="2016" name="DNA Res.">
        <title>Genome sequence of Aspergillus luchuensis NBRC 4314.</title>
        <authorList>
            <person name="Yamada O."/>
            <person name="Machida M."/>
            <person name="Hosoyama A."/>
            <person name="Goto M."/>
            <person name="Takahashi T."/>
            <person name="Futagami T."/>
            <person name="Yamagata Y."/>
            <person name="Takeuchi M."/>
            <person name="Kobayashi T."/>
            <person name="Koike H."/>
            <person name="Abe K."/>
            <person name="Asai K."/>
            <person name="Arita M."/>
            <person name="Fujita N."/>
            <person name="Fukuda K."/>
            <person name="Higa K."/>
            <person name="Horikawa H."/>
            <person name="Ishikawa T."/>
            <person name="Jinno K."/>
            <person name="Kato Y."/>
            <person name="Kirimura K."/>
            <person name="Mizutani O."/>
            <person name="Nakasone K."/>
            <person name="Sano M."/>
            <person name="Shiraishi Y."/>
            <person name="Tsukahara M."/>
            <person name="Gomi K."/>
        </authorList>
    </citation>
    <scope>NUCLEOTIDE SEQUENCE [LARGE SCALE GENOMIC DNA]</scope>
    <source>
        <strain evidence="9 10">RIB 2604</strain>
    </source>
</reference>
<dbReference type="RefSeq" id="XP_041546460.1">
    <property type="nucleotide sequence ID" value="XM_041693146.1"/>
</dbReference>
<dbReference type="EMBL" id="AP024430">
    <property type="protein sequence ID" value="BCS02698.1"/>
    <property type="molecule type" value="Genomic_DNA"/>
</dbReference>
<keyword evidence="2" id="KW-0862">Zinc</keyword>
<reference evidence="8" key="4">
    <citation type="submission" date="2021-02" db="EMBL/GenBank/DDBJ databases">
        <title>Aspergillus luchuensis mut. kawachii IFO 4304 genome sequence.</title>
        <authorList>
            <person name="Mori K."/>
            <person name="Kadooka C."/>
            <person name="Goto M."/>
            <person name="Futagami T."/>
        </authorList>
    </citation>
    <scope>NUCLEOTIDE SEQUENCE</scope>
    <source>
        <strain evidence="8">IFO 4308</strain>
    </source>
</reference>
<keyword evidence="4" id="KW-0238">DNA-binding</keyword>
<dbReference type="PROSITE" id="PS00463">
    <property type="entry name" value="ZN2_CY6_FUNGAL_1"/>
    <property type="match status" value="1"/>
</dbReference>
<keyword evidence="5" id="KW-0804">Transcription</keyword>
<dbReference type="Gene3D" id="4.10.240.10">
    <property type="entry name" value="Zn(2)-C6 fungal-type DNA-binding domain"/>
    <property type="match status" value="1"/>
</dbReference>
<dbReference type="GO" id="GO:0003677">
    <property type="term" value="F:DNA binding"/>
    <property type="evidence" value="ECO:0007669"/>
    <property type="project" value="UniProtKB-KW"/>
</dbReference>
<dbReference type="Proteomes" id="UP000661280">
    <property type="component" value="Chromosome 6"/>
</dbReference>
<dbReference type="SUPFAM" id="SSF57701">
    <property type="entry name" value="Zn2/Cys6 DNA-binding domain"/>
    <property type="match status" value="1"/>
</dbReference>
<accession>A0A146FXQ7</accession>
<dbReference type="InterPro" id="IPR001138">
    <property type="entry name" value="Zn2Cys6_DnaBD"/>
</dbReference>
<keyword evidence="1" id="KW-0479">Metal-binding</keyword>
<reference evidence="10" key="2">
    <citation type="submission" date="2016-02" db="EMBL/GenBank/DDBJ databases">
        <title>Genome sequencing of Aspergillus luchuensis NBRC 4314.</title>
        <authorList>
            <person name="Yamada O."/>
        </authorList>
    </citation>
    <scope>NUCLEOTIDE SEQUENCE [LARGE SCALE GENOMIC DNA]</scope>
    <source>
        <strain evidence="10">RIB 2604</strain>
    </source>
</reference>
<evidence type="ECO:0000256" key="1">
    <source>
        <dbReference type="ARBA" id="ARBA00022723"/>
    </source>
</evidence>
<evidence type="ECO:0000256" key="3">
    <source>
        <dbReference type="ARBA" id="ARBA00023015"/>
    </source>
</evidence>
<evidence type="ECO:0000256" key="5">
    <source>
        <dbReference type="ARBA" id="ARBA00023163"/>
    </source>
</evidence>
<dbReference type="CDD" id="cd00067">
    <property type="entry name" value="GAL4"/>
    <property type="match status" value="1"/>
</dbReference>
<dbReference type="PANTHER" id="PTHR36206:SF14">
    <property type="entry name" value="ZN(2)-C6 FUNGAL-TYPE DOMAIN-CONTAINING PROTEIN-RELATED"/>
    <property type="match status" value="1"/>
</dbReference>
<dbReference type="GO" id="GO:0000981">
    <property type="term" value="F:DNA-binding transcription factor activity, RNA polymerase II-specific"/>
    <property type="evidence" value="ECO:0007669"/>
    <property type="project" value="InterPro"/>
</dbReference>
<dbReference type="GO" id="GO:0008270">
    <property type="term" value="F:zinc ion binding"/>
    <property type="evidence" value="ECO:0007669"/>
    <property type="project" value="InterPro"/>
</dbReference>
<protein>
    <submittedName>
        <fullName evidence="9">C6 zinc finger domain protein</fullName>
    </submittedName>
</protein>
<evidence type="ECO:0000313" key="9">
    <source>
        <dbReference type="EMBL" id="GAT30128.1"/>
    </source>
</evidence>
<keyword evidence="11" id="KW-1185">Reference proteome</keyword>
<evidence type="ECO:0000256" key="4">
    <source>
        <dbReference type="ARBA" id="ARBA00023125"/>
    </source>
</evidence>
<keyword evidence="6" id="KW-0539">Nucleus</keyword>
<dbReference type="KEGG" id="aluc:AKAW2_60962S"/>
<dbReference type="Pfam" id="PF00172">
    <property type="entry name" value="Zn_clus"/>
    <property type="match status" value="1"/>
</dbReference>
<organism evidence="9 10">
    <name type="scientific">Aspergillus kawachii</name>
    <name type="common">White koji mold</name>
    <name type="synonym">Aspergillus awamori var. kawachi</name>
    <dbReference type="NCBI Taxonomy" id="1069201"/>
    <lineage>
        <taxon>Eukaryota</taxon>
        <taxon>Fungi</taxon>
        <taxon>Dikarya</taxon>
        <taxon>Ascomycota</taxon>
        <taxon>Pezizomycotina</taxon>
        <taxon>Eurotiomycetes</taxon>
        <taxon>Eurotiomycetidae</taxon>
        <taxon>Eurotiales</taxon>
        <taxon>Aspergillaceae</taxon>
        <taxon>Aspergillus</taxon>
        <taxon>Aspergillus subgen. Circumdati</taxon>
    </lineage>
</organism>
<evidence type="ECO:0000313" key="8">
    <source>
        <dbReference type="EMBL" id="BCS02698.1"/>
    </source>
</evidence>
<keyword evidence="3" id="KW-0805">Transcription regulation</keyword>
<dbReference type="Proteomes" id="UP000075230">
    <property type="component" value="Unassembled WGS sequence"/>
</dbReference>
<name>A0A146FXQ7_ASPKA</name>
<reference evidence="8" key="3">
    <citation type="submission" date="2021-01" db="EMBL/GenBank/DDBJ databases">
        <authorList>
            <consortium name="Aspergillus luchuensis mut. kawachii IFO 4304 genome sequencing consortium"/>
            <person name="Kazuki M."/>
            <person name="Futagami T."/>
        </authorList>
    </citation>
    <scope>NUCLEOTIDE SEQUENCE</scope>
    <source>
        <strain evidence="8">IFO 4308</strain>
    </source>
</reference>
<evidence type="ECO:0000256" key="2">
    <source>
        <dbReference type="ARBA" id="ARBA00022833"/>
    </source>
</evidence>
<proteinExistence type="predicted"/>
<dbReference type="VEuPathDB" id="FungiDB:ASPFODRAFT_191014"/>
<dbReference type="GO" id="GO:0009893">
    <property type="term" value="P:positive regulation of metabolic process"/>
    <property type="evidence" value="ECO:0007669"/>
    <property type="project" value="UniProtKB-ARBA"/>
</dbReference>
<dbReference type="OrthoDB" id="3145928at2759"/>
<sequence length="598" mass="66080">MRLSPSTHVRDTVIGPLRSRRGCKTCKARRVKCGQEKPSCLRCSKTGRNCEYEGPNLGTFSSTPATISVLDKPLSSAPDTVWKERRAFAYYFQHIALFIGGGLEVDFWSTIVPQICRSEPAVWDAIISLSTLFESPEPCPDIAFQRQKDVVLLNQYHRDAISWYSRSMAQVRQRLDRGDGDVLVGLVSCILFMCIEGFQGGAAQATLLYGQGVQLIVTLRAQIASGVISSSKTAWLEDIIVPIFIRLGATALNFSAVPVGALLPDADHTLTQRFASLKSAREALVLLLAEAQLFQRVCLPYFLEPEGFNPSRELLDQRLALFGRLKVWYAAFTDLMEILHMKGSLSPQQISTGALLLAYHEMLYVMIGTFTCQLETANDAYLPQFQNIVDQSQVALGASARSDGSQPPLSLELGISIPLWFTSLKCREPKLRQTALSLAGQAPAVQAFYKVITGARWSQTIITIEEVCAVVMKSSEGLPESTSQLQHPYCQDFGSSIIGSDLGSQPSTPGLEFVASPYSVDSDVDTGTAVTELVPEEARIRPINLFRVQDGFPPGTTEEEIARWSPYRDQSFMHYLRNERDPVTGAWKIAHGFTPIDY</sequence>